<evidence type="ECO:0000256" key="1">
    <source>
        <dbReference type="ARBA" id="ARBA00022741"/>
    </source>
</evidence>
<dbReference type="PANTHER" id="PTHR43582">
    <property type="entry name" value="LINEARMYCIN RESISTANCE ATP-BINDING PROTEIN LNRL"/>
    <property type="match status" value="1"/>
</dbReference>
<dbReference type="PROSITE" id="PS50893">
    <property type="entry name" value="ABC_TRANSPORTER_2"/>
    <property type="match status" value="1"/>
</dbReference>
<keyword evidence="1" id="KW-0547">Nucleotide-binding</keyword>
<comment type="caution">
    <text evidence="5">The sequence shown here is derived from an EMBL/GenBank/DDBJ whole genome shotgun (WGS) entry which is preliminary data.</text>
</comment>
<organism evidence="5 6">
    <name type="scientific">Actinomyces oris</name>
    <dbReference type="NCBI Taxonomy" id="544580"/>
    <lineage>
        <taxon>Bacteria</taxon>
        <taxon>Bacillati</taxon>
        <taxon>Actinomycetota</taxon>
        <taxon>Actinomycetes</taxon>
        <taxon>Actinomycetales</taxon>
        <taxon>Actinomycetaceae</taxon>
        <taxon>Actinomyces</taxon>
    </lineage>
</organism>
<dbReference type="EMBL" id="JAMZMF010000004">
    <property type="protein sequence ID" value="MDR0177095.1"/>
    <property type="molecule type" value="Genomic_DNA"/>
</dbReference>
<keyword evidence="2 5" id="KW-0067">ATP-binding</keyword>
<feature type="region of interest" description="Disordered" evidence="3">
    <location>
        <begin position="1"/>
        <end position="26"/>
    </location>
</feature>
<dbReference type="InterPro" id="IPR027417">
    <property type="entry name" value="P-loop_NTPase"/>
</dbReference>
<reference evidence="5" key="1">
    <citation type="submission" date="2022-06" db="EMBL/GenBank/DDBJ databases">
        <title>Draft Genome Sequences of Three Actinomyces oris Strains, Isolated from Healthy Human Feces.</title>
        <authorList>
            <person name="Ye Y."/>
            <person name="Liu C."/>
            <person name="Zhao J."/>
            <person name="Xu J."/>
            <person name="Huang H."/>
            <person name="Wang B."/>
            <person name="Wei J."/>
            <person name="Jing X."/>
        </authorList>
    </citation>
    <scope>NUCLEOTIDE SEQUENCE</scope>
    <source>
        <strain evidence="5">CNGBCC1803727</strain>
    </source>
</reference>
<dbReference type="Proteomes" id="UP001230065">
    <property type="component" value="Unassembled WGS sequence"/>
</dbReference>
<proteinExistence type="predicted"/>
<dbReference type="Pfam" id="PF00005">
    <property type="entry name" value="ABC_tran"/>
    <property type="match status" value="1"/>
</dbReference>
<dbReference type="SMART" id="SM00382">
    <property type="entry name" value="AAA"/>
    <property type="match status" value="1"/>
</dbReference>
<accession>A0AAW8L999</accession>
<evidence type="ECO:0000313" key="5">
    <source>
        <dbReference type="EMBL" id="MDR0177095.1"/>
    </source>
</evidence>
<dbReference type="GO" id="GO:0016887">
    <property type="term" value="F:ATP hydrolysis activity"/>
    <property type="evidence" value="ECO:0007669"/>
    <property type="project" value="InterPro"/>
</dbReference>
<dbReference type="PROSITE" id="PS00211">
    <property type="entry name" value="ABC_TRANSPORTER_1"/>
    <property type="match status" value="1"/>
</dbReference>
<dbReference type="Gene3D" id="3.40.50.300">
    <property type="entry name" value="P-loop containing nucleotide triphosphate hydrolases"/>
    <property type="match status" value="1"/>
</dbReference>
<dbReference type="AlphaFoldDB" id="A0AAW8L999"/>
<dbReference type="InterPro" id="IPR003439">
    <property type="entry name" value="ABC_transporter-like_ATP-bd"/>
</dbReference>
<evidence type="ECO:0000256" key="2">
    <source>
        <dbReference type="ARBA" id="ARBA00022840"/>
    </source>
</evidence>
<gene>
    <name evidence="5" type="ORF">RF687_03930</name>
</gene>
<dbReference type="GO" id="GO:0005524">
    <property type="term" value="F:ATP binding"/>
    <property type="evidence" value="ECO:0007669"/>
    <property type="project" value="UniProtKB-KW"/>
</dbReference>
<dbReference type="InterPro" id="IPR017871">
    <property type="entry name" value="ABC_transporter-like_CS"/>
</dbReference>
<dbReference type="RefSeq" id="WP_308679317.1">
    <property type="nucleotide sequence ID" value="NZ_JAMZMF010000004.1"/>
</dbReference>
<feature type="compositionally biased region" description="Polar residues" evidence="3">
    <location>
        <begin position="1"/>
        <end position="11"/>
    </location>
</feature>
<evidence type="ECO:0000313" key="6">
    <source>
        <dbReference type="Proteomes" id="UP001230065"/>
    </source>
</evidence>
<evidence type="ECO:0000256" key="3">
    <source>
        <dbReference type="SAM" id="MobiDB-lite"/>
    </source>
</evidence>
<name>A0AAW8L999_9ACTO</name>
<dbReference type="SUPFAM" id="SSF52540">
    <property type="entry name" value="P-loop containing nucleoside triphosphate hydrolases"/>
    <property type="match status" value="1"/>
</dbReference>
<dbReference type="PANTHER" id="PTHR43582:SF2">
    <property type="entry name" value="LINEARMYCIN RESISTANCE ATP-BINDING PROTEIN LNRL"/>
    <property type="match status" value="1"/>
</dbReference>
<dbReference type="InterPro" id="IPR003593">
    <property type="entry name" value="AAA+_ATPase"/>
</dbReference>
<sequence>MAPWLNASNQPSPFPPSKSWTSDMPSAIPERVLPRPALSIAQLTKKYVVHGGYEVPALRGVSLDLYPGEMVGLFGPNGAGKTTLVRIVAGLLSADSGDVAWGSPEGRSCLGYVSQKGGLQYGLTCREEMTFHAQCFGQSARQARSSVDAVAAMLNCGYLMDWDVGRLSGGQKRVVEVGLALVGHPSVVLLDEPTLGLDPATRLSLWQTVQSVRRETGAAFLVTTHYIDEVADHLSDVSVMNHGSVVATGSPATICEQYAVGEATVTVAGDSSERAVSVLAGTFPAVARDGNRIRIPSKHPNSDAALVSQTLTRNAVEMSSISIREASLEEAFLAITETSGKEQLS</sequence>
<protein>
    <submittedName>
        <fullName evidence="5">ABC transporter ATP-binding protein</fullName>
    </submittedName>
</protein>
<evidence type="ECO:0000259" key="4">
    <source>
        <dbReference type="PROSITE" id="PS50893"/>
    </source>
</evidence>
<feature type="domain" description="ABC transporter" evidence="4">
    <location>
        <begin position="38"/>
        <end position="267"/>
    </location>
</feature>